<comment type="caution">
    <text evidence="1">The sequence shown here is derived from an EMBL/GenBank/DDBJ whole genome shotgun (WGS) entry which is preliminary data.</text>
</comment>
<reference evidence="1 2" key="1">
    <citation type="journal article" date="2024" name="Commun. Biol.">
        <title>Comparative genomic analysis of thermophilic fungi reveals convergent evolutionary adaptations and gene losses.</title>
        <authorList>
            <person name="Steindorff A.S."/>
            <person name="Aguilar-Pontes M.V."/>
            <person name="Robinson A.J."/>
            <person name="Andreopoulos B."/>
            <person name="LaButti K."/>
            <person name="Kuo A."/>
            <person name="Mondo S."/>
            <person name="Riley R."/>
            <person name="Otillar R."/>
            <person name="Haridas S."/>
            <person name="Lipzen A."/>
            <person name="Grimwood J."/>
            <person name="Schmutz J."/>
            <person name="Clum A."/>
            <person name="Reid I.D."/>
            <person name="Moisan M.C."/>
            <person name="Butler G."/>
            <person name="Nguyen T.T.M."/>
            <person name="Dewar K."/>
            <person name="Conant G."/>
            <person name="Drula E."/>
            <person name="Henrissat B."/>
            <person name="Hansel C."/>
            <person name="Singer S."/>
            <person name="Hutchinson M.I."/>
            <person name="de Vries R.P."/>
            <person name="Natvig D.O."/>
            <person name="Powell A.J."/>
            <person name="Tsang A."/>
            <person name="Grigoriev I.V."/>
        </authorList>
    </citation>
    <scope>NUCLEOTIDE SEQUENCE [LARGE SCALE GENOMIC DNA]</scope>
    <source>
        <strain evidence="1 2">CBS 494.80</strain>
    </source>
</reference>
<dbReference type="PANTHER" id="PTHR37540:SF5">
    <property type="entry name" value="TRANSCRIPTION FACTOR DOMAIN-CONTAINING PROTEIN"/>
    <property type="match status" value="1"/>
</dbReference>
<protein>
    <recommendedName>
        <fullName evidence="3">Fungal-specific transcription factor domain-containing protein</fullName>
    </recommendedName>
</protein>
<gene>
    <name evidence="1" type="ORF">VTL71DRAFT_13266</name>
</gene>
<dbReference type="Proteomes" id="UP001595075">
    <property type="component" value="Unassembled WGS sequence"/>
</dbReference>
<dbReference type="EMBL" id="JAZHXI010000006">
    <property type="protein sequence ID" value="KAL2070240.1"/>
    <property type="molecule type" value="Genomic_DNA"/>
</dbReference>
<sequence>MNNTLNVLARTKHRASFNSSSPLSLLGAGRIDPFSAFAGACSRVHELIDHSRLMFTLAMTLLLPGILTATAKTENSITRAWCSELGYPLLFHTLAFAGSIHLDCLRYEKIYPDSRIALTHKLAIIRILNELLKDPKKAASQDIAIFAILILASHDTMDWLNIFGTCRHDPKHLEAVTELMTLKGGLESLEQYGLSEIFVAGGVISSTRSLTKPHPPPMKSAELRFKCFINWATSFPRPPILVISSAFVKYLEYGISHDMVSTFNSVGAMTQAIRYYVDGEPDSLELGLIAQTRVDVQQLLLSLPRATDTPDALYASIYETCRLTGLIYGIAVILPVPNSYPLFQELVQRLQAALELAQIEGYGDVLGDLHLWNLVMGGIAASDKPERCRYVERLAAYGRTIRMCDWNEVANIMERFLWLDSACEPGGRKLWAEAMDFW</sequence>
<evidence type="ECO:0000313" key="2">
    <source>
        <dbReference type="Proteomes" id="UP001595075"/>
    </source>
</evidence>
<dbReference type="PANTHER" id="PTHR37540">
    <property type="entry name" value="TRANSCRIPTION FACTOR (ACR-2), PUTATIVE-RELATED-RELATED"/>
    <property type="match status" value="1"/>
</dbReference>
<name>A0ABR4CKD7_9HELO</name>
<organism evidence="1 2">
    <name type="scientific">Oculimacula yallundae</name>
    <dbReference type="NCBI Taxonomy" id="86028"/>
    <lineage>
        <taxon>Eukaryota</taxon>
        <taxon>Fungi</taxon>
        <taxon>Dikarya</taxon>
        <taxon>Ascomycota</taxon>
        <taxon>Pezizomycotina</taxon>
        <taxon>Leotiomycetes</taxon>
        <taxon>Helotiales</taxon>
        <taxon>Ploettnerulaceae</taxon>
        <taxon>Oculimacula</taxon>
    </lineage>
</organism>
<evidence type="ECO:0000313" key="1">
    <source>
        <dbReference type="EMBL" id="KAL2070240.1"/>
    </source>
</evidence>
<proteinExistence type="predicted"/>
<evidence type="ECO:0008006" key="3">
    <source>
        <dbReference type="Google" id="ProtNLM"/>
    </source>
</evidence>
<dbReference type="Pfam" id="PF11951">
    <property type="entry name" value="Fungal_trans_2"/>
    <property type="match status" value="1"/>
</dbReference>
<accession>A0ABR4CKD7</accession>
<keyword evidence="2" id="KW-1185">Reference proteome</keyword>
<dbReference type="InterPro" id="IPR021858">
    <property type="entry name" value="Fun_TF"/>
</dbReference>